<sequence length="287" mass="34304">MKIAYLITAYTNYEHLKRLVEALDDELHPHFYLHIDLKSKLPNDLKSFKNVKFIKRHKVWWGGWSHQKAINALMHSAYDSGYDHYILLSGSDYPVRPNSFLYEKLNKGGEYLNLLKGFQTHKPENRIKYYHFDHFDRRDLKSRKTRLMLKFENHLRRYFQKNRYPFKEIYHGSTWWALSHKTIGYILEYIDDNPTFVKFFQTSWCPEEAFIPTIIGNSPIRSFCKTSLTYTDWSVDPGPAEMTERHIALFRDQIKFDGVYGEFSPFFARKFSDDSGKLIAEIENKLR</sequence>
<accession>A0A9X2AA17</accession>
<protein>
    <recommendedName>
        <fullName evidence="14">Peptide O-xylosyltransferase</fullName>
    </recommendedName>
</protein>
<evidence type="ECO:0000256" key="10">
    <source>
        <dbReference type="ARBA" id="ARBA00023034"/>
    </source>
</evidence>
<dbReference type="GO" id="GO:0016020">
    <property type="term" value="C:membrane"/>
    <property type="evidence" value="ECO:0007669"/>
    <property type="project" value="InterPro"/>
</dbReference>
<gene>
    <name evidence="15" type="ORF">ML462_00270</name>
</gene>
<evidence type="ECO:0000256" key="8">
    <source>
        <dbReference type="ARBA" id="ARBA00022968"/>
    </source>
</evidence>
<keyword evidence="3" id="KW-0328">Glycosyltransferase</keyword>
<keyword evidence="12" id="KW-1015">Disulfide bond</keyword>
<dbReference type="AlphaFoldDB" id="A0A9X2AA17"/>
<keyword evidence="16" id="KW-1185">Reference proteome</keyword>
<keyword evidence="8" id="KW-0735">Signal-anchor</keyword>
<evidence type="ECO:0000256" key="4">
    <source>
        <dbReference type="ARBA" id="ARBA00022679"/>
    </source>
</evidence>
<evidence type="ECO:0000256" key="9">
    <source>
        <dbReference type="ARBA" id="ARBA00022989"/>
    </source>
</evidence>
<reference evidence="15" key="1">
    <citation type="submission" date="2022-03" db="EMBL/GenBank/DDBJ databases">
        <title>Gramella crocea sp. nov., isolated from activated sludge of a seafood processing plant.</title>
        <authorList>
            <person name="Zhang X."/>
        </authorList>
    </citation>
    <scope>NUCLEOTIDE SEQUENCE</scope>
    <source>
        <strain evidence="15">YJ019</strain>
    </source>
</reference>
<evidence type="ECO:0000313" key="15">
    <source>
        <dbReference type="EMBL" id="MCH4821593.1"/>
    </source>
</evidence>
<dbReference type="GO" id="GO:0015012">
    <property type="term" value="P:heparan sulfate proteoglycan biosynthetic process"/>
    <property type="evidence" value="ECO:0007669"/>
    <property type="project" value="TreeGrafter"/>
</dbReference>
<evidence type="ECO:0000256" key="12">
    <source>
        <dbReference type="ARBA" id="ARBA00023157"/>
    </source>
</evidence>
<keyword evidence="9" id="KW-1133">Transmembrane helix</keyword>
<evidence type="ECO:0000256" key="14">
    <source>
        <dbReference type="ARBA" id="ARBA00042865"/>
    </source>
</evidence>
<dbReference type="GO" id="GO:0030158">
    <property type="term" value="F:protein xylosyltransferase activity"/>
    <property type="evidence" value="ECO:0007669"/>
    <property type="project" value="InterPro"/>
</dbReference>
<keyword evidence="11" id="KW-0472">Membrane</keyword>
<dbReference type="EMBL" id="JAKVTV010000001">
    <property type="protein sequence ID" value="MCH4821593.1"/>
    <property type="molecule type" value="Genomic_DNA"/>
</dbReference>
<evidence type="ECO:0000256" key="7">
    <source>
        <dbReference type="ARBA" id="ARBA00022824"/>
    </source>
</evidence>
<evidence type="ECO:0000256" key="3">
    <source>
        <dbReference type="ARBA" id="ARBA00022676"/>
    </source>
</evidence>
<name>A0A9X2AA17_9FLAO</name>
<dbReference type="PANTHER" id="PTHR46025:SF3">
    <property type="entry name" value="XYLOSYLTRANSFERASE OXT"/>
    <property type="match status" value="1"/>
</dbReference>
<dbReference type="Pfam" id="PF02485">
    <property type="entry name" value="Branch"/>
    <property type="match status" value="1"/>
</dbReference>
<dbReference type="Proteomes" id="UP001139226">
    <property type="component" value="Unassembled WGS sequence"/>
</dbReference>
<dbReference type="GO" id="GO:0046872">
    <property type="term" value="F:metal ion binding"/>
    <property type="evidence" value="ECO:0007669"/>
    <property type="project" value="UniProtKB-KW"/>
</dbReference>
<keyword evidence="10" id="KW-0333">Golgi apparatus</keyword>
<evidence type="ECO:0000256" key="5">
    <source>
        <dbReference type="ARBA" id="ARBA00022692"/>
    </source>
</evidence>
<proteinExistence type="predicted"/>
<keyword evidence="6" id="KW-0479">Metal-binding</keyword>
<dbReference type="PANTHER" id="PTHR46025">
    <property type="entry name" value="XYLOSYLTRANSFERASE OXT"/>
    <property type="match status" value="1"/>
</dbReference>
<evidence type="ECO:0000256" key="6">
    <source>
        <dbReference type="ARBA" id="ARBA00022723"/>
    </source>
</evidence>
<dbReference type="InterPro" id="IPR043538">
    <property type="entry name" value="XYLT"/>
</dbReference>
<keyword evidence="7" id="KW-0256">Endoplasmic reticulum</keyword>
<comment type="caution">
    <text evidence="15">The sequence shown here is derived from an EMBL/GenBank/DDBJ whole genome shotgun (WGS) entry which is preliminary data.</text>
</comment>
<keyword evidence="13" id="KW-0325">Glycoprotein</keyword>
<evidence type="ECO:0000313" key="16">
    <source>
        <dbReference type="Proteomes" id="UP001139226"/>
    </source>
</evidence>
<keyword evidence="4" id="KW-0808">Transferase</keyword>
<evidence type="ECO:0000256" key="13">
    <source>
        <dbReference type="ARBA" id="ARBA00023180"/>
    </source>
</evidence>
<evidence type="ECO:0000256" key="11">
    <source>
        <dbReference type="ARBA" id="ARBA00023136"/>
    </source>
</evidence>
<comment type="subcellular location">
    <subcellularLocation>
        <location evidence="2">Endoplasmic reticulum membrane</location>
        <topology evidence="2">Single-pass type II membrane protein</topology>
    </subcellularLocation>
    <subcellularLocation>
        <location evidence="1">Golgi apparatus membrane</location>
        <topology evidence="1">Single-pass type II membrane protein</topology>
    </subcellularLocation>
</comment>
<keyword evidence="5" id="KW-0812">Transmembrane</keyword>
<evidence type="ECO:0000256" key="1">
    <source>
        <dbReference type="ARBA" id="ARBA00004323"/>
    </source>
</evidence>
<organism evidence="15 16">
    <name type="scientific">Christiangramia lutea</name>
    <dbReference type="NCBI Taxonomy" id="1607951"/>
    <lineage>
        <taxon>Bacteria</taxon>
        <taxon>Pseudomonadati</taxon>
        <taxon>Bacteroidota</taxon>
        <taxon>Flavobacteriia</taxon>
        <taxon>Flavobacteriales</taxon>
        <taxon>Flavobacteriaceae</taxon>
        <taxon>Christiangramia</taxon>
    </lineage>
</organism>
<dbReference type="GO" id="GO:0050650">
    <property type="term" value="P:chondroitin sulfate proteoglycan biosynthetic process"/>
    <property type="evidence" value="ECO:0007669"/>
    <property type="project" value="TreeGrafter"/>
</dbReference>
<evidence type="ECO:0000256" key="2">
    <source>
        <dbReference type="ARBA" id="ARBA00004648"/>
    </source>
</evidence>
<dbReference type="InterPro" id="IPR003406">
    <property type="entry name" value="Glyco_trans_14"/>
</dbReference>
<dbReference type="RefSeq" id="WP_240711732.1">
    <property type="nucleotide sequence ID" value="NZ_JAKVTV010000001.1"/>
</dbReference>